<dbReference type="Pfam" id="PF07690">
    <property type="entry name" value="MFS_1"/>
    <property type="match status" value="1"/>
</dbReference>
<evidence type="ECO:0000256" key="5">
    <source>
        <dbReference type="ARBA" id="ARBA00023136"/>
    </source>
</evidence>
<evidence type="ECO:0000259" key="7">
    <source>
        <dbReference type="PROSITE" id="PS50850"/>
    </source>
</evidence>
<evidence type="ECO:0000256" key="6">
    <source>
        <dbReference type="SAM" id="Phobius"/>
    </source>
</evidence>
<dbReference type="InterPro" id="IPR011701">
    <property type="entry name" value="MFS"/>
</dbReference>
<sequence>MVAQDDVAREPEAAPLLHAHPADPPAAAAAPPASRVLPHLLVSVLLFVTAIALTIPVRPRLILDAADGNTQRASVFSGFVDCLVAFFSIFSSPLFGAVSDITGRKPILVMSHFGELIGLLVVARFPKNLAIQFPAYMFIALTNAYVTTANTIIADISAYEPGLADDDTPVSAATNYGYLGVAIGFSFLIGPVLGGTIEDTFYLASSFHVASLMILAAVVYVCVFLPETKPCAAVEDPLHTHPASHPSTAQFLNATFVNVSASALKVTDAIRATDFNPLPRVRRIFSANPALTWIAISLSMTSIAQGGLNAIMFLYVNERLGWGTKETGLFLSGVGLSLLISQGILAPLFVRFLGEVTTIIFGFSMSALHYLVYSRATSTSIMIIAMFFGMLSFVSDPAMKGLLARQVSIDSQGSLQGSLSALTAVVRPISPIFSAALFSYGISIGRPGLVFEFITIISASAVLCARIAFWKPGLK</sequence>
<gene>
    <name evidence="8" type="ORF">CHC_T00005193001</name>
</gene>
<reference evidence="9" key="1">
    <citation type="journal article" date="2013" name="Proc. Natl. Acad. Sci. U.S.A.">
        <title>Genome structure and metabolic features in the red seaweed Chondrus crispus shed light on evolution of the Archaeplastida.</title>
        <authorList>
            <person name="Collen J."/>
            <person name="Porcel B."/>
            <person name="Carre W."/>
            <person name="Ball S.G."/>
            <person name="Chaparro C."/>
            <person name="Tonon T."/>
            <person name="Barbeyron T."/>
            <person name="Michel G."/>
            <person name="Noel B."/>
            <person name="Valentin K."/>
            <person name="Elias M."/>
            <person name="Artiguenave F."/>
            <person name="Arun A."/>
            <person name="Aury J.M."/>
            <person name="Barbosa-Neto J.F."/>
            <person name="Bothwell J.H."/>
            <person name="Bouget F.Y."/>
            <person name="Brillet L."/>
            <person name="Cabello-Hurtado F."/>
            <person name="Capella-Gutierrez S."/>
            <person name="Charrier B."/>
            <person name="Cladiere L."/>
            <person name="Cock J.M."/>
            <person name="Coelho S.M."/>
            <person name="Colleoni C."/>
            <person name="Czjzek M."/>
            <person name="Da Silva C."/>
            <person name="Delage L."/>
            <person name="Denoeud F."/>
            <person name="Deschamps P."/>
            <person name="Dittami S.M."/>
            <person name="Gabaldon T."/>
            <person name="Gachon C.M."/>
            <person name="Groisillier A."/>
            <person name="Herve C."/>
            <person name="Jabbari K."/>
            <person name="Katinka M."/>
            <person name="Kloareg B."/>
            <person name="Kowalczyk N."/>
            <person name="Labadie K."/>
            <person name="Leblanc C."/>
            <person name="Lopez P.J."/>
            <person name="McLachlan D.H."/>
            <person name="Meslet-Cladiere L."/>
            <person name="Moustafa A."/>
            <person name="Nehr Z."/>
            <person name="Nyvall Collen P."/>
            <person name="Panaud O."/>
            <person name="Partensky F."/>
            <person name="Poulain J."/>
            <person name="Rensing S.A."/>
            <person name="Rousvoal S."/>
            <person name="Samson G."/>
            <person name="Symeonidi A."/>
            <person name="Weissenbach J."/>
            <person name="Zambounis A."/>
            <person name="Wincker P."/>
            <person name="Boyen C."/>
        </authorList>
    </citation>
    <scope>NUCLEOTIDE SEQUENCE [LARGE SCALE GENOMIC DNA]</scope>
    <source>
        <strain evidence="9">cv. Stackhouse</strain>
    </source>
</reference>
<dbReference type="PANTHER" id="PTHR23504">
    <property type="entry name" value="MAJOR FACILITATOR SUPERFAMILY DOMAIN-CONTAINING PROTEIN 10"/>
    <property type="match status" value="1"/>
</dbReference>
<keyword evidence="4 6" id="KW-1133">Transmembrane helix</keyword>
<dbReference type="KEGG" id="ccp:CHC_T00005193001"/>
<dbReference type="OrthoDB" id="3755at2759"/>
<feature type="transmembrane region" description="Helical" evidence="6">
    <location>
        <begin position="135"/>
        <end position="156"/>
    </location>
</feature>
<name>R7QH96_CHOCR</name>
<dbReference type="PROSITE" id="PS50850">
    <property type="entry name" value="MFS"/>
    <property type="match status" value="1"/>
</dbReference>
<dbReference type="GeneID" id="17324333"/>
<feature type="domain" description="Major facilitator superfamily (MFS) profile" evidence="7">
    <location>
        <begin position="36"/>
        <end position="473"/>
    </location>
</feature>
<feature type="transmembrane region" description="Helical" evidence="6">
    <location>
        <begin position="36"/>
        <end position="55"/>
    </location>
</feature>
<protein>
    <recommendedName>
        <fullName evidence="7">Major facilitator superfamily (MFS) profile domain-containing protein</fullName>
    </recommendedName>
</protein>
<accession>R7QH96</accession>
<dbReference type="RefSeq" id="XP_005716619.1">
    <property type="nucleotide sequence ID" value="XM_005716562.1"/>
</dbReference>
<dbReference type="GO" id="GO:0016020">
    <property type="term" value="C:membrane"/>
    <property type="evidence" value="ECO:0007669"/>
    <property type="project" value="UniProtKB-SubCell"/>
</dbReference>
<dbReference type="Gramene" id="CDF36800">
    <property type="protein sequence ID" value="CDF36800"/>
    <property type="gene ID" value="CHC_T00005193001"/>
</dbReference>
<evidence type="ECO:0000256" key="2">
    <source>
        <dbReference type="ARBA" id="ARBA00022448"/>
    </source>
</evidence>
<dbReference type="Gene3D" id="1.20.1250.20">
    <property type="entry name" value="MFS general substrate transporter like domains"/>
    <property type="match status" value="1"/>
</dbReference>
<feature type="transmembrane region" description="Helical" evidence="6">
    <location>
        <begin position="75"/>
        <end position="95"/>
    </location>
</feature>
<keyword evidence="2" id="KW-0813">Transport</keyword>
<dbReference type="PhylomeDB" id="R7QH96"/>
<evidence type="ECO:0000256" key="1">
    <source>
        <dbReference type="ARBA" id="ARBA00004141"/>
    </source>
</evidence>
<feature type="transmembrane region" description="Helical" evidence="6">
    <location>
        <begin position="449"/>
        <end position="469"/>
    </location>
</feature>
<dbReference type="InterPro" id="IPR020846">
    <property type="entry name" value="MFS_dom"/>
</dbReference>
<keyword evidence="9" id="KW-1185">Reference proteome</keyword>
<feature type="transmembrane region" description="Helical" evidence="6">
    <location>
        <begin position="176"/>
        <end position="194"/>
    </location>
</feature>
<dbReference type="SUPFAM" id="SSF103473">
    <property type="entry name" value="MFS general substrate transporter"/>
    <property type="match status" value="1"/>
</dbReference>
<evidence type="ECO:0000313" key="9">
    <source>
        <dbReference type="Proteomes" id="UP000012073"/>
    </source>
</evidence>
<feature type="transmembrane region" description="Helical" evidence="6">
    <location>
        <begin position="328"/>
        <end position="350"/>
    </location>
</feature>
<dbReference type="PANTHER" id="PTHR23504:SF15">
    <property type="entry name" value="MAJOR FACILITATOR SUPERFAMILY (MFS) PROFILE DOMAIN-CONTAINING PROTEIN"/>
    <property type="match status" value="1"/>
</dbReference>
<organism evidence="8 9">
    <name type="scientific">Chondrus crispus</name>
    <name type="common">Carrageen Irish moss</name>
    <name type="synonym">Polymorpha crispa</name>
    <dbReference type="NCBI Taxonomy" id="2769"/>
    <lineage>
        <taxon>Eukaryota</taxon>
        <taxon>Rhodophyta</taxon>
        <taxon>Florideophyceae</taxon>
        <taxon>Rhodymeniophycidae</taxon>
        <taxon>Gigartinales</taxon>
        <taxon>Gigartinaceae</taxon>
        <taxon>Chondrus</taxon>
    </lineage>
</organism>
<dbReference type="Proteomes" id="UP000012073">
    <property type="component" value="Unassembled WGS sequence"/>
</dbReference>
<keyword evidence="5 6" id="KW-0472">Membrane</keyword>
<dbReference type="GO" id="GO:0022857">
    <property type="term" value="F:transmembrane transporter activity"/>
    <property type="evidence" value="ECO:0007669"/>
    <property type="project" value="InterPro"/>
</dbReference>
<evidence type="ECO:0000256" key="3">
    <source>
        <dbReference type="ARBA" id="ARBA00022692"/>
    </source>
</evidence>
<comment type="subcellular location">
    <subcellularLocation>
        <location evidence="1">Membrane</location>
        <topology evidence="1">Multi-pass membrane protein</topology>
    </subcellularLocation>
</comment>
<feature type="transmembrane region" description="Helical" evidence="6">
    <location>
        <begin position="380"/>
        <end position="399"/>
    </location>
</feature>
<proteinExistence type="predicted"/>
<dbReference type="OMA" id="WMIFAIM"/>
<evidence type="ECO:0000256" key="4">
    <source>
        <dbReference type="ARBA" id="ARBA00022989"/>
    </source>
</evidence>
<evidence type="ECO:0000313" key="8">
    <source>
        <dbReference type="EMBL" id="CDF36800.1"/>
    </source>
</evidence>
<keyword evidence="3 6" id="KW-0812">Transmembrane</keyword>
<feature type="transmembrane region" description="Helical" evidence="6">
    <location>
        <begin position="107"/>
        <end position="123"/>
    </location>
</feature>
<dbReference type="AlphaFoldDB" id="R7QH96"/>
<feature type="transmembrane region" description="Helical" evidence="6">
    <location>
        <begin position="201"/>
        <end position="226"/>
    </location>
</feature>
<dbReference type="EMBL" id="HG001803">
    <property type="protein sequence ID" value="CDF36800.1"/>
    <property type="molecule type" value="Genomic_DNA"/>
</dbReference>
<feature type="transmembrane region" description="Helical" evidence="6">
    <location>
        <begin position="419"/>
        <end position="442"/>
    </location>
</feature>
<dbReference type="InterPro" id="IPR036259">
    <property type="entry name" value="MFS_trans_sf"/>
</dbReference>
<feature type="transmembrane region" description="Helical" evidence="6">
    <location>
        <begin position="290"/>
        <end position="316"/>
    </location>
</feature>